<keyword evidence="9" id="KW-1185">Reference proteome</keyword>
<evidence type="ECO:0000259" key="7">
    <source>
        <dbReference type="SMART" id="SM00702"/>
    </source>
</evidence>
<evidence type="ECO:0000256" key="4">
    <source>
        <dbReference type="ARBA" id="ARBA00023002"/>
    </source>
</evidence>
<dbReference type="PANTHER" id="PTHR10869">
    <property type="entry name" value="PROLYL 4-HYDROXYLASE ALPHA SUBUNIT"/>
    <property type="match status" value="1"/>
</dbReference>
<dbReference type="Gene3D" id="2.60.120.620">
    <property type="entry name" value="q2cbj1_9rhob like domain"/>
    <property type="match status" value="1"/>
</dbReference>
<dbReference type="OrthoDB" id="420380at2759"/>
<sequence length="278" mass="31038">MVNIIDLVALAMLGVALAEPAETQVGNYVEVSGEDVTDNYTCVHPPYNVHLFSQSPLIVYIENFITPDERAHLLAESYGDPDPSHLAAGQGNFTTSSIVDPRGKIIDSKVRTSKSAELNRDAIVSCIEERAREFQGFDLPVANIETFQLVKYAETQKYLHHTDWFKDEVTLTSLGGNRVSSFFGVVKAHNVTGGGTNFPTLEAPRDERWCRFIDCDQPYKSGVTFRPIEGNLVYWRNLLESGEGDWRTLHAGLPVVTGEKVGINIWTRQAPVPLSWRR</sequence>
<name>A0A179G0N2_METCM</name>
<dbReference type="GO" id="GO:0005783">
    <property type="term" value="C:endoplasmic reticulum"/>
    <property type="evidence" value="ECO:0007669"/>
    <property type="project" value="TreeGrafter"/>
</dbReference>
<dbReference type="GO" id="GO:0031418">
    <property type="term" value="F:L-ascorbic acid binding"/>
    <property type="evidence" value="ECO:0007669"/>
    <property type="project" value="InterPro"/>
</dbReference>
<evidence type="ECO:0000256" key="1">
    <source>
        <dbReference type="ARBA" id="ARBA00001961"/>
    </source>
</evidence>
<accession>A0A179G0N2</accession>
<feature type="chain" id="PRO_5008102252" evidence="6">
    <location>
        <begin position="19"/>
        <end position="278"/>
    </location>
</feature>
<dbReference type="Pfam" id="PF13640">
    <property type="entry name" value="2OG-FeII_Oxy_3"/>
    <property type="match status" value="1"/>
</dbReference>
<evidence type="ECO:0000256" key="3">
    <source>
        <dbReference type="ARBA" id="ARBA00022964"/>
    </source>
</evidence>
<evidence type="ECO:0000256" key="6">
    <source>
        <dbReference type="SAM" id="SignalP"/>
    </source>
</evidence>
<comment type="caution">
    <text evidence="8">The sequence shown here is derived from an EMBL/GenBank/DDBJ whole genome shotgun (WGS) entry which is preliminary data.</text>
</comment>
<dbReference type="AlphaFoldDB" id="A0A179G0N2"/>
<gene>
    <name evidence="8" type="ORF">VFPPC_15697</name>
</gene>
<keyword evidence="5" id="KW-0408">Iron</keyword>
<feature type="signal peptide" evidence="6">
    <location>
        <begin position="1"/>
        <end position="18"/>
    </location>
</feature>
<evidence type="ECO:0000256" key="5">
    <source>
        <dbReference type="ARBA" id="ARBA00023004"/>
    </source>
</evidence>
<dbReference type="RefSeq" id="XP_018147972.1">
    <property type="nucleotide sequence ID" value="XM_018293450.1"/>
</dbReference>
<dbReference type="GeneID" id="28857444"/>
<dbReference type="KEGG" id="pchm:VFPPC_15697"/>
<dbReference type="STRING" id="1380566.A0A179G0N2"/>
<evidence type="ECO:0000256" key="2">
    <source>
        <dbReference type="ARBA" id="ARBA00022723"/>
    </source>
</evidence>
<protein>
    <submittedName>
        <fullName evidence="8">2OG-Fe(II) oxygenase superfamily protein</fullName>
    </submittedName>
</protein>
<dbReference type="GO" id="GO:0004656">
    <property type="term" value="F:procollagen-proline 4-dioxygenase activity"/>
    <property type="evidence" value="ECO:0007669"/>
    <property type="project" value="TreeGrafter"/>
</dbReference>
<dbReference type="InterPro" id="IPR006620">
    <property type="entry name" value="Pro_4_hyd_alph"/>
</dbReference>
<feature type="domain" description="Prolyl 4-hydroxylase alpha subunit" evidence="7">
    <location>
        <begin position="56"/>
        <end position="268"/>
    </location>
</feature>
<organism evidence="8 9">
    <name type="scientific">Pochonia chlamydosporia 170</name>
    <dbReference type="NCBI Taxonomy" id="1380566"/>
    <lineage>
        <taxon>Eukaryota</taxon>
        <taxon>Fungi</taxon>
        <taxon>Dikarya</taxon>
        <taxon>Ascomycota</taxon>
        <taxon>Pezizomycotina</taxon>
        <taxon>Sordariomycetes</taxon>
        <taxon>Hypocreomycetidae</taxon>
        <taxon>Hypocreales</taxon>
        <taxon>Clavicipitaceae</taxon>
        <taxon>Pochonia</taxon>
    </lineage>
</organism>
<evidence type="ECO:0000313" key="8">
    <source>
        <dbReference type="EMBL" id="OAQ71435.1"/>
    </source>
</evidence>
<dbReference type="EMBL" id="LSBJ02000002">
    <property type="protein sequence ID" value="OAQ71435.1"/>
    <property type="molecule type" value="Genomic_DNA"/>
</dbReference>
<dbReference type="GO" id="GO:0005506">
    <property type="term" value="F:iron ion binding"/>
    <property type="evidence" value="ECO:0007669"/>
    <property type="project" value="InterPro"/>
</dbReference>
<dbReference type="InterPro" id="IPR044862">
    <property type="entry name" value="Pro_4_hyd_alph_FE2OG_OXY"/>
</dbReference>
<keyword evidence="3" id="KW-0223">Dioxygenase</keyword>
<keyword evidence="6" id="KW-0732">Signal</keyword>
<keyword evidence="2" id="KW-0479">Metal-binding</keyword>
<proteinExistence type="predicted"/>
<dbReference type="InterPro" id="IPR045054">
    <property type="entry name" value="P4HA-like"/>
</dbReference>
<dbReference type="Proteomes" id="UP000078397">
    <property type="component" value="Unassembled WGS sequence"/>
</dbReference>
<evidence type="ECO:0000313" key="9">
    <source>
        <dbReference type="Proteomes" id="UP000078397"/>
    </source>
</evidence>
<comment type="cofactor">
    <cofactor evidence="1">
        <name>L-ascorbate</name>
        <dbReference type="ChEBI" id="CHEBI:38290"/>
    </cofactor>
</comment>
<keyword evidence="4" id="KW-0560">Oxidoreductase</keyword>
<dbReference type="SMART" id="SM00702">
    <property type="entry name" value="P4Hc"/>
    <property type="match status" value="1"/>
</dbReference>
<reference evidence="8 9" key="1">
    <citation type="journal article" date="2016" name="PLoS Pathog.">
        <title>Biosynthesis of antibiotic leucinostatins in bio-control fungus Purpureocillium lilacinum and their inhibition on phytophthora revealed by genome mining.</title>
        <authorList>
            <person name="Wang G."/>
            <person name="Liu Z."/>
            <person name="Lin R."/>
            <person name="Li E."/>
            <person name="Mao Z."/>
            <person name="Ling J."/>
            <person name="Yang Y."/>
            <person name="Yin W.B."/>
            <person name="Xie B."/>
        </authorList>
    </citation>
    <scope>NUCLEOTIDE SEQUENCE [LARGE SCALE GENOMIC DNA]</scope>
    <source>
        <strain evidence="8">170</strain>
    </source>
</reference>
<dbReference type="PANTHER" id="PTHR10869:SF246">
    <property type="entry name" value="TRANSMEMBRANE PROLYL 4-HYDROXYLASE"/>
    <property type="match status" value="1"/>
</dbReference>